<protein>
    <submittedName>
        <fullName evidence="1">Uncharacterized protein</fullName>
    </submittedName>
</protein>
<dbReference type="AlphaFoldDB" id="A0A366EM00"/>
<evidence type="ECO:0000313" key="2">
    <source>
        <dbReference type="Proteomes" id="UP000253529"/>
    </source>
</evidence>
<proteinExistence type="predicted"/>
<accession>A0A366EM00</accession>
<dbReference type="EMBL" id="QNRK01000044">
    <property type="protein sequence ID" value="RBP03462.1"/>
    <property type="molecule type" value="Genomic_DNA"/>
</dbReference>
<name>A0A366EM00_9HYPH</name>
<sequence>MAPRGDPYGENGDPTAVVTIALERLPRKLFFNDGEESSERLGGESRRLWKGSLSSRTFVQTPMSVCKMEYLASV</sequence>
<keyword evidence="2" id="KW-1185">Reference proteome</keyword>
<comment type="caution">
    <text evidence="1">The sequence shown here is derived from an EMBL/GenBank/DDBJ whole genome shotgun (WGS) entry which is preliminary data.</text>
</comment>
<dbReference type="Proteomes" id="UP000253529">
    <property type="component" value="Unassembled WGS sequence"/>
</dbReference>
<organism evidence="1 2">
    <name type="scientific">Roseiarcus fermentans</name>
    <dbReference type="NCBI Taxonomy" id="1473586"/>
    <lineage>
        <taxon>Bacteria</taxon>
        <taxon>Pseudomonadati</taxon>
        <taxon>Pseudomonadota</taxon>
        <taxon>Alphaproteobacteria</taxon>
        <taxon>Hyphomicrobiales</taxon>
        <taxon>Roseiarcaceae</taxon>
        <taxon>Roseiarcus</taxon>
    </lineage>
</organism>
<gene>
    <name evidence="1" type="ORF">DFR50_14418</name>
</gene>
<evidence type="ECO:0000313" key="1">
    <source>
        <dbReference type="EMBL" id="RBP03462.1"/>
    </source>
</evidence>
<reference evidence="1 2" key="1">
    <citation type="submission" date="2018-06" db="EMBL/GenBank/DDBJ databases">
        <title>Genomic Encyclopedia of Type Strains, Phase IV (KMG-IV): sequencing the most valuable type-strain genomes for metagenomic binning, comparative biology and taxonomic classification.</title>
        <authorList>
            <person name="Goeker M."/>
        </authorList>
    </citation>
    <scope>NUCLEOTIDE SEQUENCE [LARGE SCALE GENOMIC DNA]</scope>
    <source>
        <strain evidence="1 2">DSM 24875</strain>
    </source>
</reference>